<sequence>MAEDVITAPTNVNEIKDYLTPAGSGFQLTSLELTGTLGAVGLFDSLALSSELTLTRGVLISSGSGNPERSNTASGRTTNNGLGGDGDLTAFAQAAFSGSGVTLDATVLTLTFTVTDPSVKSLSFDITFGSEEYPEFSSSDFVDIGAVWTGTGGDARNYALINGDVTTPLSVIDKNEELGNFINNADGALAIQYDGVVASQTILVPVTLGVNVIKIGVADTGDRSLDSGLFISNIRPSGSDVGGTFQEVEVTSGGTYDASESNFIFEGTASDLNNAVIQFFDELDQIFVEDSFFSELDVNLELGSLRLQLDTDGDGDFDTEITLADPAPNSTVKIASTSAGTSVTLELLAPATDGADAITGTEGLDYITGGLGADTLTGLGGSDALSGGAGGDALRGGAGRDYLDGGAGDDQLSGGADADVFFFDATAGSTGKDRITDFDMNDVLVTNVRIFDSNKDGVITFGANKLLDLAGGGTIGITDQGNKAVRALEYDGSYVADGVTYYVYSRLGSSAGLGSVIPGDDTMPV</sequence>
<comment type="subcellular location">
    <subcellularLocation>
        <location evidence="1">Secreted</location>
    </subcellularLocation>
</comment>
<dbReference type="InterPro" id="IPR049804">
    <property type="entry name" value="Choice_anch_L"/>
</dbReference>
<feature type="region of interest" description="Disordered" evidence="3">
    <location>
        <begin position="59"/>
        <end position="81"/>
    </location>
</feature>
<dbReference type="NCBIfam" id="NF038133">
    <property type="entry name" value="choice_anch_L"/>
    <property type="match status" value="1"/>
</dbReference>
<gene>
    <name evidence="4" type="ORF">CKY28_14440</name>
</gene>
<keyword evidence="5" id="KW-1185">Reference proteome</keyword>
<dbReference type="PANTHER" id="PTHR38340">
    <property type="entry name" value="S-LAYER PROTEIN"/>
    <property type="match status" value="1"/>
</dbReference>
<dbReference type="PRINTS" id="PR00313">
    <property type="entry name" value="CABNDNGRPT"/>
</dbReference>
<comment type="caution">
    <text evidence="4">The sequence shown here is derived from an EMBL/GenBank/DDBJ whole genome shotgun (WGS) entry which is preliminary data.</text>
</comment>
<dbReference type="Pfam" id="PF00353">
    <property type="entry name" value="HemolysinCabind"/>
    <property type="match status" value="2"/>
</dbReference>
<dbReference type="EMBL" id="NSLI01000004">
    <property type="protein sequence ID" value="PAX07227.1"/>
    <property type="molecule type" value="Genomic_DNA"/>
</dbReference>
<dbReference type="SUPFAM" id="SSF51120">
    <property type="entry name" value="beta-Roll"/>
    <property type="match status" value="1"/>
</dbReference>
<dbReference type="AlphaFoldDB" id="A0A2A2SD95"/>
<proteinExistence type="predicted"/>
<protein>
    <recommendedName>
        <fullName evidence="6">Calcium-binding protein</fullName>
    </recommendedName>
</protein>
<accession>A0A2A2SD95</accession>
<evidence type="ECO:0008006" key="6">
    <source>
        <dbReference type="Google" id="ProtNLM"/>
    </source>
</evidence>
<dbReference type="InterPro" id="IPR018511">
    <property type="entry name" value="Hemolysin-typ_Ca-bd_CS"/>
</dbReference>
<evidence type="ECO:0000313" key="5">
    <source>
        <dbReference type="Proteomes" id="UP000218151"/>
    </source>
</evidence>
<dbReference type="Proteomes" id="UP000218151">
    <property type="component" value="Unassembled WGS sequence"/>
</dbReference>
<evidence type="ECO:0000256" key="3">
    <source>
        <dbReference type="SAM" id="MobiDB-lite"/>
    </source>
</evidence>
<reference evidence="5" key="1">
    <citation type="submission" date="2017-09" db="EMBL/GenBank/DDBJ databases">
        <authorList>
            <person name="Feng G."/>
            <person name="Zhu H."/>
        </authorList>
    </citation>
    <scope>NUCLEOTIDE SEQUENCE [LARGE SCALE GENOMIC DNA]</scope>
    <source>
        <strain evidence="5">1PNM-20</strain>
    </source>
</reference>
<dbReference type="InterPro" id="IPR011049">
    <property type="entry name" value="Serralysin-like_metalloprot_C"/>
</dbReference>
<dbReference type="InterPro" id="IPR050557">
    <property type="entry name" value="RTX_toxin/Mannuronan_C5-epim"/>
</dbReference>
<dbReference type="GO" id="GO:0005509">
    <property type="term" value="F:calcium ion binding"/>
    <property type="evidence" value="ECO:0007669"/>
    <property type="project" value="InterPro"/>
</dbReference>
<dbReference type="InterPro" id="IPR001343">
    <property type="entry name" value="Hemolysn_Ca-bd"/>
</dbReference>
<evidence type="ECO:0000256" key="1">
    <source>
        <dbReference type="ARBA" id="ARBA00004613"/>
    </source>
</evidence>
<evidence type="ECO:0000313" key="4">
    <source>
        <dbReference type="EMBL" id="PAX07227.1"/>
    </source>
</evidence>
<dbReference type="OrthoDB" id="7732205at2"/>
<organism evidence="4 5">
    <name type="scientific">Sphingomonas lenta</name>
    <dbReference type="NCBI Taxonomy" id="1141887"/>
    <lineage>
        <taxon>Bacteria</taxon>
        <taxon>Pseudomonadati</taxon>
        <taxon>Pseudomonadota</taxon>
        <taxon>Alphaproteobacteria</taxon>
        <taxon>Sphingomonadales</taxon>
        <taxon>Sphingomonadaceae</taxon>
        <taxon>Sphingomonas</taxon>
    </lineage>
</organism>
<evidence type="ECO:0000256" key="2">
    <source>
        <dbReference type="ARBA" id="ARBA00022525"/>
    </source>
</evidence>
<name>A0A2A2SD95_9SPHN</name>
<dbReference type="RefSeq" id="WP_095999051.1">
    <property type="nucleotide sequence ID" value="NZ_NSLI01000004.1"/>
</dbReference>
<dbReference type="PANTHER" id="PTHR38340:SF1">
    <property type="entry name" value="S-LAYER PROTEIN"/>
    <property type="match status" value="1"/>
</dbReference>
<dbReference type="PROSITE" id="PS00330">
    <property type="entry name" value="HEMOLYSIN_CALCIUM"/>
    <property type="match status" value="3"/>
</dbReference>
<keyword evidence="2" id="KW-0964">Secreted</keyword>
<dbReference type="Gene3D" id="2.150.10.10">
    <property type="entry name" value="Serralysin-like metalloprotease, C-terminal"/>
    <property type="match status" value="1"/>
</dbReference>
<feature type="compositionally biased region" description="Polar residues" evidence="3">
    <location>
        <begin position="61"/>
        <end position="80"/>
    </location>
</feature>
<dbReference type="GO" id="GO:0005576">
    <property type="term" value="C:extracellular region"/>
    <property type="evidence" value="ECO:0007669"/>
    <property type="project" value="UniProtKB-SubCell"/>
</dbReference>